<protein>
    <submittedName>
        <fullName evidence="1">DUF2026 family protein</fullName>
    </submittedName>
</protein>
<dbReference type="Pfam" id="PF09641">
    <property type="entry name" value="DUF2026"/>
    <property type="match status" value="1"/>
</dbReference>
<keyword evidence="2" id="KW-1185">Reference proteome</keyword>
<dbReference type="InterPro" id="IPR038765">
    <property type="entry name" value="Papain-like_cys_pep_sf"/>
</dbReference>
<evidence type="ECO:0000313" key="1">
    <source>
        <dbReference type="EMBL" id="QSX32501.1"/>
    </source>
</evidence>
<name>A0ABX7QNH3_9GAMM</name>
<dbReference type="SUPFAM" id="SSF54001">
    <property type="entry name" value="Cysteine proteinases"/>
    <property type="match status" value="1"/>
</dbReference>
<dbReference type="Proteomes" id="UP000662770">
    <property type="component" value="Chromosome"/>
</dbReference>
<dbReference type="RefSeq" id="WP_207353744.1">
    <property type="nucleotide sequence ID" value="NZ_CP071503.1"/>
</dbReference>
<evidence type="ECO:0000313" key="2">
    <source>
        <dbReference type="Proteomes" id="UP000662770"/>
    </source>
</evidence>
<dbReference type="EMBL" id="CP071503">
    <property type="protein sequence ID" value="QSX32501.1"/>
    <property type="molecule type" value="Genomic_DNA"/>
</dbReference>
<reference evidence="1 2" key="1">
    <citation type="submission" date="2021-03" db="EMBL/GenBank/DDBJ databases">
        <title>Novel species identification of genus Shewanella.</title>
        <authorList>
            <person name="Liu G."/>
            <person name="Zhang Q."/>
        </authorList>
    </citation>
    <scope>NUCLEOTIDE SEQUENCE [LARGE SCALE GENOMIC DNA]</scope>
    <source>
        <strain evidence="1 2">FJAT-51800</strain>
    </source>
</reference>
<proteinExistence type="predicted"/>
<gene>
    <name evidence="1" type="ORF">JYB87_12065</name>
</gene>
<sequence>MKFDITLKQYELIYKIVASVGRELSHGAGKSCQFYNVNGAIILEHLFKVKARPVMGMAFIRLTESGDTLTYAGVEEGNFYSSPDAFHCWIETENNIIDFTAPEYREALNQAGSPNLIERKMFQKQRSSACVSPDNMVNIGDFFFEENSALTALLLKNMFELPAAHDLAKISLEWCKKSRKKISNFEIINDLGEVTTIAPISNRLVGAW</sequence>
<accession>A0ABX7QNH3</accession>
<dbReference type="InterPro" id="IPR018599">
    <property type="entry name" value="DUF2026"/>
</dbReference>
<organism evidence="1 2">
    <name type="scientific">Shewanella avicenniae</name>
    <dbReference type="NCBI Taxonomy" id="2814294"/>
    <lineage>
        <taxon>Bacteria</taxon>
        <taxon>Pseudomonadati</taxon>
        <taxon>Pseudomonadota</taxon>
        <taxon>Gammaproteobacteria</taxon>
        <taxon>Alteromonadales</taxon>
        <taxon>Shewanellaceae</taxon>
        <taxon>Shewanella</taxon>
    </lineage>
</organism>
<dbReference type="Gene3D" id="3.10.550.10">
    <property type="entry name" value="Hypothetical protein Atu2299"/>
    <property type="match status" value="1"/>
</dbReference>
<dbReference type="InterPro" id="IPR023107">
    <property type="entry name" value="Atu2299-like_dom_sf"/>
</dbReference>